<dbReference type="OrthoDB" id="1420066at2"/>
<sequence length="420" mass="47355">MKKPSEVDLFLLIKRTLRHLARLRFKRARKKALNTRLGYLRRDMELKYIRDLLGRGRFAGRMSYRKILNVTLPKLFSLIENPSESLRALSKLGPIFESNCVIKRISISHEKVSGHDLAAEVLLGRVVKACGTFLSNSGGDVSISGVYPTSDSMAKLIRSVGVVKELEVDGHQIDGSSEKKEKIVLFSRRAIPEGDISVGSLDRKTLTTQDFVDHINKCLLGCKVKLTAHAEQQLAEYVGEILDNVQEHSGNNDWQIVGYLDKNNESRVCEVVIFNFGKTISDTFKELERDDFAKSEMMGYLECHRRGNLMMPNWNEDDLITLVALQGRVSSKNSESDDTRGHGTVDLISFFQDICLGEDGEAKAKMCIMSGKTHIKFDGKYKMKNDGNGRPTIAFNVDNDLRKIPDKHLNEINLIFLSKL</sequence>
<evidence type="ECO:0000313" key="1">
    <source>
        <dbReference type="EMBL" id="ABC27734.1"/>
    </source>
</evidence>
<name>Q2SNP0_HAHCH</name>
<dbReference type="EMBL" id="CP000155">
    <property type="protein sequence ID" value="ABC27734.1"/>
    <property type="molecule type" value="Genomic_DNA"/>
</dbReference>
<protein>
    <submittedName>
        <fullName evidence="1">Uncharacterized protein</fullName>
    </submittedName>
</protein>
<dbReference type="RefSeq" id="WP_011394811.1">
    <property type="nucleotide sequence ID" value="NC_007645.1"/>
</dbReference>
<dbReference type="eggNOG" id="ENOG5032UX1">
    <property type="taxonomic scope" value="Bacteria"/>
</dbReference>
<dbReference type="KEGG" id="hch:HCH_00842"/>
<gene>
    <name evidence="1" type="ordered locus">HCH_00842</name>
</gene>
<proteinExistence type="predicted"/>
<dbReference type="HOGENOM" id="CLU_047566_1_0_6"/>
<reference evidence="1 2" key="1">
    <citation type="journal article" date="2005" name="Nucleic Acids Res.">
        <title>Genomic blueprint of Hahella chejuensis, a marine microbe producing an algicidal agent.</title>
        <authorList>
            <person name="Jeong H."/>
            <person name="Yim J.H."/>
            <person name="Lee C."/>
            <person name="Choi S.-H."/>
            <person name="Park Y.K."/>
            <person name="Yoon S.H."/>
            <person name="Hur C.-G."/>
            <person name="Kang H.-Y."/>
            <person name="Kim D."/>
            <person name="Lee H.H."/>
            <person name="Park K.H."/>
            <person name="Park S.-H."/>
            <person name="Park H.-S."/>
            <person name="Lee H.K."/>
            <person name="Oh T.K."/>
            <person name="Kim J.F."/>
        </authorList>
    </citation>
    <scope>NUCLEOTIDE SEQUENCE [LARGE SCALE GENOMIC DNA]</scope>
    <source>
        <strain evidence="1 2">KCTC 2396</strain>
    </source>
</reference>
<organism evidence="1 2">
    <name type="scientific">Hahella chejuensis (strain KCTC 2396)</name>
    <dbReference type="NCBI Taxonomy" id="349521"/>
    <lineage>
        <taxon>Bacteria</taxon>
        <taxon>Pseudomonadati</taxon>
        <taxon>Pseudomonadota</taxon>
        <taxon>Gammaproteobacteria</taxon>
        <taxon>Oceanospirillales</taxon>
        <taxon>Hahellaceae</taxon>
        <taxon>Hahella</taxon>
    </lineage>
</organism>
<dbReference type="AlphaFoldDB" id="Q2SNP0"/>
<dbReference type="Proteomes" id="UP000000238">
    <property type="component" value="Chromosome"/>
</dbReference>
<keyword evidence="2" id="KW-1185">Reference proteome</keyword>
<dbReference type="STRING" id="349521.HCH_00842"/>
<accession>Q2SNP0</accession>
<evidence type="ECO:0000313" key="2">
    <source>
        <dbReference type="Proteomes" id="UP000000238"/>
    </source>
</evidence>